<dbReference type="OrthoDB" id="407130at2759"/>
<dbReference type="InterPro" id="IPR034804">
    <property type="entry name" value="SQR/QFR_C/D"/>
</dbReference>
<organism evidence="2 3">
    <name type="scientific">Symbiodinium pilosum</name>
    <name type="common">Dinoflagellate</name>
    <dbReference type="NCBI Taxonomy" id="2952"/>
    <lineage>
        <taxon>Eukaryota</taxon>
        <taxon>Sar</taxon>
        <taxon>Alveolata</taxon>
        <taxon>Dinophyceae</taxon>
        <taxon>Suessiales</taxon>
        <taxon>Symbiodiniaceae</taxon>
        <taxon>Symbiodinium</taxon>
    </lineage>
</organism>
<feature type="non-terminal residue" evidence="2">
    <location>
        <position position="1"/>
    </location>
</feature>
<keyword evidence="1" id="KW-0812">Transmembrane</keyword>
<evidence type="ECO:0000313" key="2">
    <source>
        <dbReference type="EMBL" id="CAE7158767.1"/>
    </source>
</evidence>
<feature type="transmembrane region" description="Helical" evidence="1">
    <location>
        <begin position="25"/>
        <end position="43"/>
    </location>
</feature>
<evidence type="ECO:0000256" key="1">
    <source>
        <dbReference type="SAM" id="Phobius"/>
    </source>
</evidence>
<dbReference type="SUPFAM" id="SSF81343">
    <property type="entry name" value="Fumarate reductase respiratory complex transmembrane subunits"/>
    <property type="match status" value="1"/>
</dbReference>
<protein>
    <submittedName>
        <fullName evidence="2">Osm1 protein</fullName>
    </submittedName>
</protein>
<dbReference type="GO" id="GO:0016020">
    <property type="term" value="C:membrane"/>
    <property type="evidence" value="ECO:0007669"/>
    <property type="project" value="InterPro"/>
</dbReference>
<feature type="transmembrane region" description="Helical" evidence="1">
    <location>
        <begin position="64"/>
        <end position="86"/>
    </location>
</feature>
<gene>
    <name evidence="2" type="primary">osm1</name>
    <name evidence="2" type="ORF">SPIL2461_LOCUS425</name>
</gene>
<dbReference type="AlphaFoldDB" id="A0A812IME8"/>
<comment type="caution">
    <text evidence="2">The sequence shown here is derived from an EMBL/GenBank/DDBJ whole genome shotgun (WGS) entry which is preliminary data.</text>
</comment>
<dbReference type="EMBL" id="CAJNIZ010000315">
    <property type="protein sequence ID" value="CAE7158767.1"/>
    <property type="molecule type" value="Genomic_DNA"/>
</dbReference>
<keyword evidence="1" id="KW-0472">Membrane</keyword>
<keyword evidence="3" id="KW-1185">Reference proteome</keyword>
<name>A0A812IME8_SYMPI</name>
<evidence type="ECO:0000313" key="3">
    <source>
        <dbReference type="Proteomes" id="UP000649617"/>
    </source>
</evidence>
<accession>A0A812IME8</accession>
<reference evidence="2" key="1">
    <citation type="submission" date="2021-02" db="EMBL/GenBank/DDBJ databases">
        <authorList>
            <person name="Dougan E. K."/>
            <person name="Rhodes N."/>
            <person name="Thang M."/>
            <person name="Chan C."/>
        </authorList>
    </citation>
    <scope>NUCLEOTIDE SEQUENCE</scope>
</reference>
<keyword evidence="1" id="KW-1133">Transmembrane helix</keyword>
<sequence length="104" mass="11971">DASIEPVGVRDIYAALEFQIFKNPLWSFFYIFSVCIFMYHACIGWKKVTPVLGIPRGHIWRVEIIGYAIMIVMGLVYISFPLYVMATKPFAGYETKIQMPGRVE</sequence>
<dbReference type="Proteomes" id="UP000649617">
    <property type="component" value="Unassembled WGS sequence"/>
</dbReference>
<proteinExistence type="predicted"/>